<dbReference type="PANTHER" id="PTHR16821:SF2">
    <property type="entry name" value="FRATAXIN, MITOCHONDRIAL"/>
    <property type="match status" value="1"/>
</dbReference>
<dbReference type="Gene3D" id="3.30.920.10">
    <property type="entry name" value="Frataxin/CyaY"/>
    <property type="match status" value="1"/>
</dbReference>
<keyword evidence="3 4" id="KW-0408">Iron</keyword>
<dbReference type="InterPro" id="IPR020895">
    <property type="entry name" value="Frataxin_CS"/>
</dbReference>
<dbReference type="GO" id="GO:0008199">
    <property type="term" value="F:ferric iron binding"/>
    <property type="evidence" value="ECO:0007669"/>
    <property type="project" value="InterPro"/>
</dbReference>
<keyword evidence="6" id="KW-1185">Reference proteome</keyword>
<reference evidence="5 6" key="1">
    <citation type="submission" date="2016-10" db="EMBL/GenBank/DDBJ databases">
        <authorList>
            <person name="de Groot N.N."/>
        </authorList>
    </citation>
    <scope>NUCLEOTIDE SEQUENCE [LARGE SCALE GENOMIC DNA]</scope>
    <source>
        <strain evidence="5 6">JCM 19513</strain>
    </source>
</reference>
<protein>
    <recommendedName>
        <fullName evidence="4">Iron-sulfur cluster assembly protein CyaY</fullName>
    </recommendedName>
</protein>
<evidence type="ECO:0000256" key="1">
    <source>
        <dbReference type="ARBA" id="ARBA00008183"/>
    </source>
</evidence>
<accession>A0A1H7NFK1</accession>
<dbReference type="InterPro" id="IPR002908">
    <property type="entry name" value="Frataxin/CyaY"/>
</dbReference>
<evidence type="ECO:0000256" key="2">
    <source>
        <dbReference type="ARBA" id="ARBA00022723"/>
    </source>
</evidence>
<gene>
    <name evidence="4" type="primary">cyaY</name>
    <name evidence="5" type="ORF">SAMN05216214_109130</name>
</gene>
<dbReference type="GO" id="GO:0016226">
    <property type="term" value="P:iron-sulfur cluster assembly"/>
    <property type="evidence" value="ECO:0007669"/>
    <property type="project" value="UniProtKB-UniRule"/>
</dbReference>
<keyword evidence="2 4" id="KW-0479">Metal-binding</keyword>
<dbReference type="Proteomes" id="UP000185766">
    <property type="component" value="Unassembled WGS sequence"/>
</dbReference>
<sequence length="110" mass="12054">MALNSAEFHDLIDAAQNAVEDVLDDSDLDVDVENSGGVLTLRFANRSQVILSRQEALGQLWVAARSGGFHLNYDADAARWYCPASDEALGELLTRVVEEQTGEQLDFAEL</sequence>
<proteinExistence type="inferred from homology"/>
<dbReference type="HAMAP" id="MF_00142">
    <property type="entry name" value="CyaY"/>
    <property type="match status" value="1"/>
</dbReference>
<evidence type="ECO:0000313" key="6">
    <source>
        <dbReference type="Proteomes" id="UP000185766"/>
    </source>
</evidence>
<dbReference type="EMBL" id="FOAS01000009">
    <property type="protein sequence ID" value="SEL22224.1"/>
    <property type="molecule type" value="Genomic_DNA"/>
</dbReference>
<evidence type="ECO:0000313" key="5">
    <source>
        <dbReference type="EMBL" id="SEL22224.1"/>
    </source>
</evidence>
<dbReference type="PROSITE" id="PS01344">
    <property type="entry name" value="FRATAXIN_1"/>
    <property type="match status" value="1"/>
</dbReference>
<dbReference type="PANTHER" id="PTHR16821">
    <property type="entry name" value="FRATAXIN"/>
    <property type="match status" value="1"/>
</dbReference>
<dbReference type="AlphaFoldDB" id="A0A1H7NFK1"/>
<evidence type="ECO:0000256" key="3">
    <source>
        <dbReference type="ARBA" id="ARBA00023004"/>
    </source>
</evidence>
<dbReference type="GO" id="GO:0005829">
    <property type="term" value="C:cytosol"/>
    <property type="evidence" value="ECO:0007669"/>
    <property type="project" value="TreeGrafter"/>
</dbReference>
<dbReference type="Pfam" id="PF01491">
    <property type="entry name" value="Frataxin_Cyay"/>
    <property type="match status" value="1"/>
</dbReference>
<evidence type="ECO:0000256" key="4">
    <source>
        <dbReference type="HAMAP-Rule" id="MF_00142"/>
    </source>
</evidence>
<dbReference type="NCBIfam" id="TIGR03421">
    <property type="entry name" value="FeS_CyaY"/>
    <property type="match status" value="1"/>
</dbReference>
<dbReference type="InterPro" id="IPR047584">
    <property type="entry name" value="CyaY"/>
</dbReference>
<dbReference type="GO" id="GO:0008198">
    <property type="term" value="F:ferrous iron binding"/>
    <property type="evidence" value="ECO:0007669"/>
    <property type="project" value="TreeGrafter"/>
</dbReference>
<organism evidence="5 6">
    <name type="scientific">Atopomonas hussainii</name>
    <dbReference type="NCBI Taxonomy" id="1429083"/>
    <lineage>
        <taxon>Bacteria</taxon>
        <taxon>Pseudomonadati</taxon>
        <taxon>Pseudomonadota</taxon>
        <taxon>Gammaproteobacteria</taxon>
        <taxon>Pseudomonadales</taxon>
        <taxon>Pseudomonadaceae</taxon>
        <taxon>Atopomonas</taxon>
    </lineage>
</organism>
<dbReference type="STRING" id="1429083.GCA_001885685_03076"/>
<comment type="similarity">
    <text evidence="1 4">Belongs to the frataxin family.</text>
</comment>
<dbReference type="SMART" id="SM01219">
    <property type="entry name" value="Frataxin_Cyay"/>
    <property type="match status" value="1"/>
</dbReference>
<dbReference type="InterPro" id="IPR036524">
    <property type="entry name" value="Frataxin/CyaY_sf"/>
</dbReference>
<dbReference type="SUPFAM" id="SSF55387">
    <property type="entry name" value="Frataxin/Nqo15-like"/>
    <property type="match status" value="1"/>
</dbReference>
<dbReference type="PROSITE" id="PS50810">
    <property type="entry name" value="FRATAXIN_2"/>
    <property type="match status" value="1"/>
</dbReference>
<comment type="function">
    <text evidence="4">Involved in iron-sulfur (Fe-S) cluster assembly. May act as a regulator of Fe-S biogenesis.</text>
</comment>
<name>A0A1H7NFK1_9GAMM</name>
<dbReference type="RefSeq" id="WP_074868063.1">
    <property type="nucleotide sequence ID" value="NZ_FOAS01000009.1"/>
</dbReference>